<feature type="domain" description="PhoD-like phosphatase metallophosphatase" evidence="2">
    <location>
        <begin position="150"/>
        <end position="493"/>
    </location>
</feature>
<dbReference type="GO" id="GO:0004035">
    <property type="term" value="F:alkaline phosphatase activity"/>
    <property type="evidence" value="ECO:0007669"/>
    <property type="project" value="UniProtKB-EC"/>
</dbReference>
<organism evidence="4 5">
    <name type="scientific">Nonomuraea africana</name>
    <dbReference type="NCBI Taxonomy" id="46171"/>
    <lineage>
        <taxon>Bacteria</taxon>
        <taxon>Bacillati</taxon>
        <taxon>Actinomycetota</taxon>
        <taxon>Actinomycetes</taxon>
        <taxon>Streptosporangiales</taxon>
        <taxon>Streptosporangiaceae</taxon>
        <taxon>Nonomuraea</taxon>
    </lineage>
</organism>
<sequence>MRNFSRRGFLTATLVAGSAAAIPGWAGSASAASGTPFTLGVASGDPTPSGVVLWTRLAPDPLAVDGRGGMPDQAVPVEWQVAKDEGFTRVVREGVARATPERGHSVHVELEGLRPGREYFYRFRAGGEISQVGRTKTAPPPGADLSSLAFAFVSCQNWYEGFYTAYRHLAQEDLDVVFHLGDYLYEYGVGATGGVRGVRLPEQYLKETFTLTEYRNRHALYRTDPDLQAAHAMFPWMVTVDDHDVENNWAKDISQIDKEPDQDREVFLQRRAAAFQAYYEHLPLRRSSMPWGPDMRLYRRATFGRLASFSVLDTRQYRDDQPCGDGEVVGCADRLDPARTMLGAAQEEWLLHGLHRSHATWNLVAQQLLMAPLDHDASPDVQSFGMDLWDGYAAARDRLLTGMVEREVRNPVVLSGDIHRSLAAELRTNFDDPNSPVMGVEFAGTSISSGRDGADQDRLGQTFLAANPHLKFHNVQRGYVRATATPQALTVDYRVVPYVSRPGAPVSTRASFAVEAGRPGLHQTADNPPVGVRSIPDVASELDHLAEQQPRRTAP</sequence>
<dbReference type="Gene3D" id="3.60.21.70">
    <property type="entry name" value="PhoD-like phosphatase"/>
    <property type="match status" value="1"/>
</dbReference>
<dbReference type="InterPro" id="IPR052900">
    <property type="entry name" value="Phospholipid_Metab_Enz"/>
</dbReference>
<protein>
    <submittedName>
        <fullName evidence="4">Alkaline phosphatase D</fullName>
        <ecNumber evidence="4">3.1.3.1</ecNumber>
    </submittedName>
</protein>
<proteinExistence type="predicted"/>
<evidence type="ECO:0000313" key="4">
    <source>
        <dbReference type="EMBL" id="MBE1559924.1"/>
    </source>
</evidence>
<dbReference type="PANTHER" id="PTHR43606">
    <property type="entry name" value="PHOSPHATASE, PUTATIVE (AFU_ORTHOLOGUE AFUA_6G08710)-RELATED"/>
    <property type="match status" value="1"/>
</dbReference>
<keyword evidence="5" id="KW-1185">Reference proteome</keyword>
<dbReference type="InterPro" id="IPR029052">
    <property type="entry name" value="Metallo-depent_PP-like"/>
</dbReference>
<feature type="signal peptide" evidence="1">
    <location>
        <begin position="1"/>
        <end position="31"/>
    </location>
</feature>
<gene>
    <name evidence="4" type="ORF">H4W81_002703</name>
</gene>
<comment type="caution">
    <text evidence="4">The sequence shown here is derived from an EMBL/GenBank/DDBJ whole genome shotgun (WGS) entry which is preliminary data.</text>
</comment>
<dbReference type="Gene3D" id="2.60.40.380">
    <property type="entry name" value="Purple acid phosphatase-like, N-terminal"/>
    <property type="match status" value="1"/>
</dbReference>
<dbReference type="Pfam" id="PF09423">
    <property type="entry name" value="PhoD"/>
    <property type="match status" value="1"/>
</dbReference>
<dbReference type="EMBL" id="JADBEF010000001">
    <property type="protein sequence ID" value="MBE1559924.1"/>
    <property type="molecule type" value="Genomic_DNA"/>
</dbReference>
<evidence type="ECO:0000259" key="2">
    <source>
        <dbReference type="Pfam" id="PF09423"/>
    </source>
</evidence>
<feature type="chain" id="PRO_5045600442" evidence="1">
    <location>
        <begin position="32"/>
        <end position="555"/>
    </location>
</feature>
<dbReference type="Pfam" id="PF16655">
    <property type="entry name" value="PhoD_N"/>
    <property type="match status" value="1"/>
</dbReference>
<evidence type="ECO:0000256" key="1">
    <source>
        <dbReference type="SAM" id="SignalP"/>
    </source>
</evidence>
<dbReference type="EC" id="3.1.3.1" evidence="4"/>
<evidence type="ECO:0000313" key="5">
    <source>
        <dbReference type="Proteomes" id="UP000661607"/>
    </source>
</evidence>
<dbReference type="InterPro" id="IPR006311">
    <property type="entry name" value="TAT_signal"/>
</dbReference>
<dbReference type="CDD" id="cd07389">
    <property type="entry name" value="MPP_PhoD"/>
    <property type="match status" value="1"/>
</dbReference>
<reference evidence="4 5" key="1">
    <citation type="submission" date="2020-10" db="EMBL/GenBank/DDBJ databases">
        <title>Sequencing the genomes of 1000 actinobacteria strains.</title>
        <authorList>
            <person name="Klenk H.-P."/>
        </authorList>
    </citation>
    <scope>NUCLEOTIDE SEQUENCE [LARGE SCALE GENOMIC DNA]</scope>
    <source>
        <strain evidence="4 5">DSM 43748</strain>
    </source>
</reference>
<name>A0ABR9KD32_9ACTN</name>
<dbReference type="PROSITE" id="PS51318">
    <property type="entry name" value="TAT"/>
    <property type="match status" value="1"/>
</dbReference>
<dbReference type="InterPro" id="IPR018946">
    <property type="entry name" value="PhoD-like_MPP"/>
</dbReference>
<dbReference type="InterPro" id="IPR038607">
    <property type="entry name" value="PhoD-like_sf"/>
</dbReference>
<keyword evidence="1" id="KW-0732">Signal</keyword>
<dbReference type="RefSeq" id="WP_192775106.1">
    <property type="nucleotide sequence ID" value="NZ_BAAASY010000027.1"/>
</dbReference>
<dbReference type="Proteomes" id="UP000661607">
    <property type="component" value="Unassembled WGS sequence"/>
</dbReference>
<dbReference type="InterPro" id="IPR032093">
    <property type="entry name" value="PhoD_N"/>
</dbReference>
<dbReference type="PANTHER" id="PTHR43606:SF2">
    <property type="entry name" value="ALKALINE PHOSPHATASE FAMILY PROTEIN (AFU_ORTHOLOGUE AFUA_5G03860)"/>
    <property type="match status" value="1"/>
</dbReference>
<feature type="domain" description="Phospholipase D N-terminal" evidence="3">
    <location>
        <begin position="39"/>
        <end position="137"/>
    </location>
</feature>
<dbReference type="SUPFAM" id="SSF56300">
    <property type="entry name" value="Metallo-dependent phosphatases"/>
    <property type="match status" value="1"/>
</dbReference>
<keyword evidence="4" id="KW-0378">Hydrolase</keyword>
<evidence type="ECO:0000259" key="3">
    <source>
        <dbReference type="Pfam" id="PF16655"/>
    </source>
</evidence>
<accession>A0ABR9KD32</accession>